<evidence type="ECO:0000256" key="1">
    <source>
        <dbReference type="ARBA" id="ARBA00000553"/>
    </source>
</evidence>
<evidence type="ECO:0000256" key="10">
    <source>
        <dbReference type="RuleBase" id="RU361274"/>
    </source>
</evidence>
<dbReference type="InterPro" id="IPR038371">
    <property type="entry name" value="Cu_polyphenol_OxRdtase_sf"/>
</dbReference>
<dbReference type="Gene3D" id="3.60.140.10">
    <property type="entry name" value="CNF1/YfiH-like putative cysteine hydrolases"/>
    <property type="match status" value="1"/>
</dbReference>
<evidence type="ECO:0000256" key="5">
    <source>
        <dbReference type="ARBA" id="ARBA00022801"/>
    </source>
</evidence>
<gene>
    <name evidence="11" type="ORF">ABID41_000806</name>
</gene>
<comment type="catalytic activity">
    <reaction evidence="9">
        <text>S-methyl-5'-thioadenosine + phosphate = 5-(methylsulfanyl)-alpha-D-ribose 1-phosphate + adenine</text>
        <dbReference type="Rhea" id="RHEA:11852"/>
        <dbReference type="ChEBI" id="CHEBI:16708"/>
        <dbReference type="ChEBI" id="CHEBI:17509"/>
        <dbReference type="ChEBI" id="CHEBI:43474"/>
        <dbReference type="ChEBI" id="CHEBI:58533"/>
        <dbReference type="EC" id="2.4.2.28"/>
    </reaction>
    <physiologicalReaction direction="left-to-right" evidence="9">
        <dbReference type="Rhea" id="RHEA:11853"/>
    </physiologicalReaction>
</comment>
<accession>A0ABV2EGG5</accession>
<dbReference type="NCBIfam" id="TIGR00726">
    <property type="entry name" value="peptidoglycan editing factor PgeF"/>
    <property type="match status" value="1"/>
</dbReference>
<keyword evidence="3" id="KW-0808">Transferase</keyword>
<comment type="catalytic activity">
    <reaction evidence="8">
        <text>adenosine + phosphate = alpha-D-ribose 1-phosphate + adenine</text>
        <dbReference type="Rhea" id="RHEA:27642"/>
        <dbReference type="ChEBI" id="CHEBI:16335"/>
        <dbReference type="ChEBI" id="CHEBI:16708"/>
        <dbReference type="ChEBI" id="CHEBI:43474"/>
        <dbReference type="ChEBI" id="CHEBI:57720"/>
        <dbReference type="EC" id="2.4.2.1"/>
    </reaction>
    <physiologicalReaction direction="left-to-right" evidence="8">
        <dbReference type="Rhea" id="RHEA:27643"/>
    </physiologicalReaction>
</comment>
<reference evidence="11 12" key="1">
    <citation type="submission" date="2024-06" db="EMBL/GenBank/DDBJ databases">
        <title>Genomic Encyclopedia of Type Strains, Phase IV (KMG-IV): sequencing the most valuable type-strain genomes for metagenomic binning, comparative biology and taxonomic classification.</title>
        <authorList>
            <person name="Goeker M."/>
        </authorList>
    </citation>
    <scope>NUCLEOTIDE SEQUENCE [LARGE SCALE GENOMIC DNA]</scope>
    <source>
        <strain evidence="11 12">DSM 17809</strain>
    </source>
</reference>
<evidence type="ECO:0000256" key="3">
    <source>
        <dbReference type="ARBA" id="ARBA00022679"/>
    </source>
</evidence>
<evidence type="ECO:0000313" key="12">
    <source>
        <dbReference type="Proteomes" id="UP001549110"/>
    </source>
</evidence>
<comment type="catalytic activity">
    <reaction evidence="7">
        <text>adenosine + H2O + H(+) = inosine + NH4(+)</text>
        <dbReference type="Rhea" id="RHEA:24408"/>
        <dbReference type="ChEBI" id="CHEBI:15377"/>
        <dbReference type="ChEBI" id="CHEBI:15378"/>
        <dbReference type="ChEBI" id="CHEBI:16335"/>
        <dbReference type="ChEBI" id="CHEBI:17596"/>
        <dbReference type="ChEBI" id="CHEBI:28938"/>
        <dbReference type="EC" id="3.5.4.4"/>
    </reaction>
    <physiologicalReaction direction="left-to-right" evidence="7">
        <dbReference type="Rhea" id="RHEA:24409"/>
    </physiologicalReaction>
</comment>
<name>A0ABV2EGG5_9CAUL</name>
<evidence type="ECO:0000256" key="8">
    <source>
        <dbReference type="ARBA" id="ARBA00048968"/>
    </source>
</evidence>
<dbReference type="PANTHER" id="PTHR30616:SF2">
    <property type="entry name" value="PURINE NUCLEOSIDE PHOSPHORYLASE LACC1"/>
    <property type="match status" value="1"/>
</dbReference>
<dbReference type="Pfam" id="PF02578">
    <property type="entry name" value="Cu-oxidase_4"/>
    <property type="match status" value="1"/>
</dbReference>
<evidence type="ECO:0000256" key="9">
    <source>
        <dbReference type="ARBA" id="ARBA00049893"/>
    </source>
</evidence>
<dbReference type="InterPro" id="IPR003730">
    <property type="entry name" value="Cu_polyphenol_OxRdtase"/>
</dbReference>
<evidence type="ECO:0000313" key="11">
    <source>
        <dbReference type="EMBL" id="MET3525711.1"/>
    </source>
</evidence>
<dbReference type="EMBL" id="JBEPLU010000001">
    <property type="protein sequence ID" value="MET3525711.1"/>
    <property type="molecule type" value="Genomic_DNA"/>
</dbReference>
<comment type="similarity">
    <text evidence="2 10">Belongs to the purine nucleoside phosphorylase YfiH/LACC1 family.</text>
</comment>
<keyword evidence="12" id="KW-1185">Reference proteome</keyword>
<organism evidence="11 12">
    <name type="scientific">Phenylobacterium koreense</name>
    <dbReference type="NCBI Taxonomy" id="266125"/>
    <lineage>
        <taxon>Bacteria</taxon>
        <taxon>Pseudomonadati</taxon>
        <taxon>Pseudomonadota</taxon>
        <taxon>Alphaproteobacteria</taxon>
        <taxon>Caulobacterales</taxon>
        <taxon>Caulobacteraceae</taxon>
        <taxon>Phenylobacterium</taxon>
    </lineage>
</organism>
<dbReference type="PANTHER" id="PTHR30616">
    <property type="entry name" value="UNCHARACTERIZED PROTEIN YFIH"/>
    <property type="match status" value="1"/>
</dbReference>
<evidence type="ECO:0000256" key="6">
    <source>
        <dbReference type="ARBA" id="ARBA00022833"/>
    </source>
</evidence>
<proteinExistence type="inferred from homology"/>
<evidence type="ECO:0000256" key="4">
    <source>
        <dbReference type="ARBA" id="ARBA00022723"/>
    </source>
</evidence>
<dbReference type="SUPFAM" id="SSF64438">
    <property type="entry name" value="CNF1/YfiH-like putative cysteine hydrolases"/>
    <property type="match status" value="1"/>
</dbReference>
<comment type="catalytic activity">
    <reaction evidence="1">
        <text>inosine + phosphate = alpha-D-ribose 1-phosphate + hypoxanthine</text>
        <dbReference type="Rhea" id="RHEA:27646"/>
        <dbReference type="ChEBI" id="CHEBI:17368"/>
        <dbReference type="ChEBI" id="CHEBI:17596"/>
        <dbReference type="ChEBI" id="CHEBI:43474"/>
        <dbReference type="ChEBI" id="CHEBI:57720"/>
        <dbReference type="EC" id="2.4.2.1"/>
    </reaction>
    <physiologicalReaction direction="left-to-right" evidence="1">
        <dbReference type="Rhea" id="RHEA:27647"/>
    </physiologicalReaction>
</comment>
<comment type="caution">
    <text evidence="11">The sequence shown here is derived from an EMBL/GenBank/DDBJ whole genome shotgun (WGS) entry which is preliminary data.</text>
</comment>
<keyword evidence="5" id="KW-0378">Hydrolase</keyword>
<evidence type="ECO:0000256" key="7">
    <source>
        <dbReference type="ARBA" id="ARBA00047989"/>
    </source>
</evidence>
<keyword evidence="6" id="KW-0862">Zinc</keyword>
<keyword evidence="4" id="KW-0479">Metal-binding</keyword>
<dbReference type="Proteomes" id="UP001549110">
    <property type="component" value="Unassembled WGS sequence"/>
</dbReference>
<dbReference type="RefSeq" id="WP_354297208.1">
    <property type="nucleotide sequence ID" value="NZ_JBEPLU010000001.1"/>
</dbReference>
<dbReference type="InterPro" id="IPR011324">
    <property type="entry name" value="Cytotoxic_necrot_fac-like_cat"/>
</dbReference>
<evidence type="ECO:0000256" key="2">
    <source>
        <dbReference type="ARBA" id="ARBA00007353"/>
    </source>
</evidence>
<dbReference type="CDD" id="cd16833">
    <property type="entry name" value="YfiH"/>
    <property type="match status" value="1"/>
</dbReference>
<sequence length="257" mass="27344">MTALPVLTSPLLDLPGVRHAFFTRQGGVSEGIYDSLNVGRGSADDAGHVIENRRRAAAWFGLPETALNTCYQVHSAIAVEAREPWCGVRPEADGVVAARRGLACGALAADCAPILFADPQAGVVAAAHAGWKGAIGGVAEATLAMMAKLGARPARTVAVVGPCIGPASYQVGPEFRDRFVADEAENARFFLQEAGEDQPRFDLPAFVLHRLRRAGVGACEWIGRDTCAEEDLFFSNRRAFKRGEPDFGRLLSAIALD</sequence>
<protein>
    <recommendedName>
        <fullName evidence="10">Purine nucleoside phosphorylase</fullName>
    </recommendedName>
</protein>